<dbReference type="PANTHER" id="PTHR11668:SF300">
    <property type="entry name" value="SERINE_THREONINE-PROTEIN PHOSPHATASE"/>
    <property type="match status" value="1"/>
</dbReference>
<dbReference type="Gene3D" id="3.60.21.10">
    <property type="match status" value="1"/>
</dbReference>
<reference evidence="13 14" key="2">
    <citation type="submission" date="2018-11" db="EMBL/GenBank/DDBJ databases">
        <authorList>
            <consortium name="Pathogen Informatics"/>
        </authorList>
    </citation>
    <scope>NUCLEOTIDE SEQUENCE [LARGE SCALE GENOMIC DNA]</scope>
</reference>
<name>A0A183IQQ3_9BILA</name>
<evidence type="ECO:0000256" key="9">
    <source>
        <dbReference type="ARBA" id="ARBA00048336"/>
    </source>
</evidence>
<dbReference type="SMART" id="SM00156">
    <property type="entry name" value="PP2Ac"/>
    <property type="match status" value="1"/>
</dbReference>
<dbReference type="GO" id="GO:0018991">
    <property type="term" value="P:egg-laying behavior"/>
    <property type="evidence" value="ECO:0007669"/>
    <property type="project" value="UniProtKB-ARBA"/>
</dbReference>
<protein>
    <recommendedName>
        <fullName evidence="11">Serine/threonine-protein phosphatase</fullName>
        <ecNumber evidence="11">3.1.3.16</ecNumber>
    </recommendedName>
</protein>
<dbReference type="GO" id="GO:0005634">
    <property type="term" value="C:nucleus"/>
    <property type="evidence" value="ECO:0007669"/>
    <property type="project" value="TreeGrafter"/>
</dbReference>
<keyword evidence="4 11" id="KW-0378">Hydrolase</keyword>
<evidence type="ECO:0000256" key="8">
    <source>
        <dbReference type="ARBA" id="ARBA00047761"/>
    </source>
</evidence>
<dbReference type="Pfam" id="PF00149">
    <property type="entry name" value="Metallophos"/>
    <property type="match status" value="1"/>
</dbReference>
<evidence type="ECO:0000256" key="3">
    <source>
        <dbReference type="ARBA" id="ARBA00022723"/>
    </source>
</evidence>
<dbReference type="GO" id="GO:0004722">
    <property type="term" value="F:protein serine/threonine phosphatase activity"/>
    <property type="evidence" value="ECO:0007669"/>
    <property type="project" value="UniProtKB-EC"/>
</dbReference>
<feature type="domain" description="Serine/threonine specific protein phosphatases" evidence="12">
    <location>
        <begin position="114"/>
        <end position="119"/>
    </location>
</feature>
<dbReference type="GO" id="GO:0007060">
    <property type="term" value="P:male meiosis chromosome segregation"/>
    <property type="evidence" value="ECO:0007669"/>
    <property type="project" value="UniProtKB-ARBA"/>
</dbReference>
<reference evidence="15" key="1">
    <citation type="submission" date="2016-06" db="UniProtKB">
        <authorList>
            <consortium name="WormBaseParasite"/>
        </authorList>
    </citation>
    <scope>IDENTIFICATION</scope>
</reference>
<dbReference type="PRINTS" id="PR00114">
    <property type="entry name" value="STPHPHTASE"/>
</dbReference>
<comment type="subcellular location">
    <subcellularLocation>
        <location evidence="7">Cell projection</location>
        <location evidence="7">Pseudopodium</location>
    </subcellularLocation>
</comment>
<comment type="catalytic activity">
    <reaction evidence="9 11">
        <text>O-phospho-L-threonyl-[protein] + H2O = L-threonyl-[protein] + phosphate</text>
        <dbReference type="Rhea" id="RHEA:47004"/>
        <dbReference type="Rhea" id="RHEA-COMP:11060"/>
        <dbReference type="Rhea" id="RHEA-COMP:11605"/>
        <dbReference type="ChEBI" id="CHEBI:15377"/>
        <dbReference type="ChEBI" id="CHEBI:30013"/>
        <dbReference type="ChEBI" id="CHEBI:43474"/>
        <dbReference type="ChEBI" id="CHEBI:61977"/>
        <dbReference type="EC" id="3.1.3.16"/>
    </reaction>
</comment>
<dbReference type="InterPro" id="IPR004843">
    <property type="entry name" value="Calcineurin-like_PHP"/>
</dbReference>
<keyword evidence="14" id="KW-1185">Reference proteome</keyword>
<dbReference type="GO" id="GO:0097723">
    <property type="term" value="P:amoeboid sperm motility"/>
    <property type="evidence" value="ECO:0007669"/>
    <property type="project" value="UniProtKB-ARBA"/>
</dbReference>
<comment type="cofactor">
    <cofactor evidence="1">
        <name>Mn(2+)</name>
        <dbReference type="ChEBI" id="CHEBI:29035"/>
    </cofactor>
</comment>
<organism evidence="15">
    <name type="scientific">Soboliphyme baturini</name>
    <dbReference type="NCBI Taxonomy" id="241478"/>
    <lineage>
        <taxon>Eukaryota</taxon>
        <taxon>Metazoa</taxon>
        <taxon>Ecdysozoa</taxon>
        <taxon>Nematoda</taxon>
        <taxon>Enoplea</taxon>
        <taxon>Dorylaimia</taxon>
        <taxon>Dioctophymatida</taxon>
        <taxon>Dioctophymatoidea</taxon>
        <taxon>Soboliphymatidae</taxon>
        <taxon>Soboliphyme</taxon>
    </lineage>
</organism>
<evidence type="ECO:0000256" key="5">
    <source>
        <dbReference type="ARBA" id="ARBA00022912"/>
    </source>
</evidence>
<keyword evidence="6" id="KW-0464">Manganese</keyword>
<accession>A0A183IQQ3</accession>
<evidence type="ECO:0000313" key="14">
    <source>
        <dbReference type="Proteomes" id="UP000270296"/>
    </source>
</evidence>
<keyword evidence="5" id="KW-0904">Protein phosphatase</keyword>
<comment type="function">
    <text evidence="10">Probable phosphatase which plays a redundant role with gsp-4 in spermatogenesis by regulating sister chromatid segregation during meiosis. In addition, involved in sperm motility by controlling the dynamic disassembly of major sperm proteins (MSP) in the spermatozoan pseudopodium.</text>
</comment>
<evidence type="ECO:0000256" key="6">
    <source>
        <dbReference type="ARBA" id="ARBA00023211"/>
    </source>
</evidence>
<dbReference type="EMBL" id="UZAM01009367">
    <property type="protein sequence ID" value="VDP08744.1"/>
    <property type="molecule type" value="Genomic_DNA"/>
</dbReference>
<dbReference type="Proteomes" id="UP000270296">
    <property type="component" value="Unassembled WGS sequence"/>
</dbReference>
<sequence>MTVYDEQEYIFSLLSKLYAEIPLSESEISRILARVGDVFRHESTLVEVGVPVTICGDIHGQFNDLIRLLHKGGWPENNRYLFLGDYVDRGTKSIEVICLMFTYKILFPDTFFLLRGNHECQNINRVYGFYDECCRRYSTRLYLDFQVNDVEGVAFNLLPLAALVARRMLCMHGGISPELANLDQIRSIRRPLTIPDSGLICDLLWSDPNRHSKGWQPSSRGASFTFGEDVVVEFCRRMNIDMIIRAHQVVSNGFEFFAGNRLLTLFSAPNYCGEFNNTAGMMHVSDNMTCSIIVSSILIN</sequence>
<keyword evidence="3" id="KW-0479">Metal-binding</keyword>
<proteinExistence type="inferred from homology"/>
<dbReference type="InterPro" id="IPR006186">
    <property type="entry name" value="Ser/Thr-sp_prot-phosphatase"/>
</dbReference>
<evidence type="ECO:0000256" key="4">
    <source>
        <dbReference type="ARBA" id="ARBA00022801"/>
    </source>
</evidence>
<evidence type="ECO:0000256" key="1">
    <source>
        <dbReference type="ARBA" id="ARBA00001936"/>
    </source>
</evidence>
<dbReference type="FunFam" id="3.60.21.10:FF:000026">
    <property type="entry name" value="Serine/threonine-protein phosphatase"/>
    <property type="match status" value="1"/>
</dbReference>
<dbReference type="InterPro" id="IPR029052">
    <property type="entry name" value="Metallo-depent_PP-like"/>
</dbReference>
<evidence type="ECO:0000256" key="7">
    <source>
        <dbReference type="ARBA" id="ARBA00037818"/>
    </source>
</evidence>
<dbReference type="WBParaSite" id="SBAD_0000618501-mRNA-1">
    <property type="protein sequence ID" value="SBAD_0000618501-mRNA-1"/>
    <property type="gene ID" value="SBAD_0000618501"/>
</dbReference>
<evidence type="ECO:0000256" key="11">
    <source>
        <dbReference type="RuleBase" id="RU004273"/>
    </source>
</evidence>
<dbReference type="GO" id="GO:0005737">
    <property type="term" value="C:cytoplasm"/>
    <property type="evidence" value="ECO:0007669"/>
    <property type="project" value="TreeGrafter"/>
</dbReference>
<dbReference type="PANTHER" id="PTHR11668">
    <property type="entry name" value="SERINE/THREONINE PROTEIN PHOSPHATASE"/>
    <property type="match status" value="1"/>
</dbReference>
<evidence type="ECO:0000313" key="15">
    <source>
        <dbReference type="WBParaSite" id="SBAD_0000618501-mRNA-1"/>
    </source>
</evidence>
<dbReference type="OrthoDB" id="1930084at2759"/>
<comment type="similarity">
    <text evidence="2 11">Belongs to the PPP phosphatase family.</text>
</comment>
<evidence type="ECO:0000256" key="2">
    <source>
        <dbReference type="ARBA" id="ARBA00008294"/>
    </source>
</evidence>
<evidence type="ECO:0000259" key="12">
    <source>
        <dbReference type="PROSITE" id="PS00125"/>
    </source>
</evidence>
<dbReference type="GO" id="GO:0031143">
    <property type="term" value="C:pseudopodium"/>
    <property type="evidence" value="ECO:0007669"/>
    <property type="project" value="UniProtKB-SubCell"/>
</dbReference>
<gene>
    <name evidence="13" type="ORF">SBAD_LOCUS5950</name>
</gene>
<dbReference type="GO" id="GO:0000785">
    <property type="term" value="C:chromatin"/>
    <property type="evidence" value="ECO:0007669"/>
    <property type="project" value="UniProtKB-ARBA"/>
</dbReference>
<dbReference type="InterPro" id="IPR050341">
    <property type="entry name" value="PP1_catalytic_subunit"/>
</dbReference>
<dbReference type="GO" id="GO:0031272">
    <property type="term" value="P:regulation of pseudopodium assembly"/>
    <property type="evidence" value="ECO:0007669"/>
    <property type="project" value="UniProtKB-ARBA"/>
</dbReference>
<dbReference type="GO" id="GO:0046872">
    <property type="term" value="F:metal ion binding"/>
    <property type="evidence" value="ECO:0007669"/>
    <property type="project" value="UniProtKB-KW"/>
</dbReference>
<evidence type="ECO:0000313" key="13">
    <source>
        <dbReference type="EMBL" id="VDP08744.1"/>
    </source>
</evidence>
<comment type="catalytic activity">
    <reaction evidence="8">
        <text>O-phospho-L-seryl-[protein] + H2O = L-seryl-[protein] + phosphate</text>
        <dbReference type="Rhea" id="RHEA:20629"/>
        <dbReference type="Rhea" id="RHEA-COMP:9863"/>
        <dbReference type="Rhea" id="RHEA-COMP:11604"/>
        <dbReference type="ChEBI" id="CHEBI:15377"/>
        <dbReference type="ChEBI" id="CHEBI:29999"/>
        <dbReference type="ChEBI" id="CHEBI:43474"/>
        <dbReference type="ChEBI" id="CHEBI:83421"/>
        <dbReference type="EC" id="3.1.3.16"/>
    </reaction>
</comment>
<dbReference type="PROSITE" id="PS00125">
    <property type="entry name" value="SER_THR_PHOSPHATASE"/>
    <property type="match status" value="1"/>
</dbReference>
<dbReference type="EC" id="3.1.3.16" evidence="11"/>
<dbReference type="AlphaFoldDB" id="A0A183IQQ3"/>
<dbReference type="SUPFAM" id="SSF56300">
    <property type="entry name" value="Metallo-dependent phosphatases"/>
    <property type="match status" value="1"/>
</dbReference>
<evidence type="ECO:0000256" key="10">
    <source>
        <dbReference type="ARBA" id="ARBA00054219"/>
    </source>
</evidence>